<evidence type="ECO:0000256" key="6">
    <source>
        <dbReference type="ARBA" id="ARBA00038076"/>
    </source>
</evidence>
<dbReference type="EMBL" id="QSKF01000004">
    <property type="protein sequence ID" value="RHE40487.1"/>
    <property type="molecule type" value="Genomic_DNA"/>
</dbReference>
<dbReference type="GO" id="GO:0005886">
    <property type="term" value="C:plasma membrane"/>
    <property type="evidence" value="ECO:0007669"/>
    <property type="project" value="UniProtKB-SubCell"/>
</dbReference>
<feature type="transmembrane region" description="Helical" evidence="7">
    <location>
        <begin position="741"/>
        <end position="768"/>
    </location>
</feature>
<organism evidence="11 12">
    <name type="scientific">Blautia obeum</name>
    <dbReference type="NCBI Taxonomy" id="40520"/>
    <lineage>
        <taxon>Bacteria</taxon>
        <taxon>Bacillati</taxon>
        <taxon>Bacillota</taxon>
        <taxon>Clostridia</taxon>
        <taxon>Lachnospirales</taxon>
        <taxon>Lachnospiraceae</taxon>
        <taxon>Blautia</taxon>
    </lineage>
</organism>
<accession>A0A414J7R1</accession>
<gene>
    <name evidence="11" type="ORF">DW740_06245</name>
    <name evidence="10" type="ORF">DW767_16275</name>
</gene>
<dbReference type="Pfam" id="PF12704">
    <property type="entry name" value="MacB_PCD"/>
    <property type="match status" value="1"/>
</dbReference>
<evidence type="ECO:0000259" key="9">
    <source>
        <dbReference type="Pfam" id="PF12704"/>
    </source>
</evidence>
<dbReference type="RefSeq" id="WP_025581297.1">
    <property type="nucleotide sequence ID" value="NZ_JBBNFJ010000003.1"/>
</dbReference>
<evidence type="ECO:0000256" key="4">
    <source>
        <dbReference type="ARBA" id="ARBA00022989"/>
    </source>
</evidence>
<evidence type="ECO:0000313" key="13">
    <source>
        <dbReference type="Proteomes" id="UP000284644"/>
    </source>
</evidence>
<evidence type="ECO:0000313" key="12">
    <source>
        <dbReference type="Proteomes" id="UP000283745"/>
    </source>
</evidence>
<dbReference type="InterPro" id="IPR025857">
    <property type="entry name" value="MacB_PCD"/>
</dbReference>
<evidence type="ECO:0000313" key="10">
    <source>
        <dbReference type="EMBL" id="RHE10206.1"/>
    </source>
</evidence>
<comment type="caution">
    <text evidence="11">The sequence shown here is derived from an EMBL/GenBank/DDBJ whole genome shotgun (WGS) entry which is preliminary data.</text>
</comment>
<keyword evidence="5 7" id="KW-0472">Membrane</keyword>
<feature type="transmembrane region" description="Helical" evidence="7">
    <location>
        <begin position="357"/>
        <end position="381"/>
    </location>
</feature>
<protein>
    <submittedName>
        <fullName evidence="11">ABC transporter permease</fullName>
    </submittedName>
</protein>
<reference evidence="12 13" key="1">
    <citation type="submission" date="2018-08" db="EMBL/GenBank/DDBJ databases">
        <title>A genome reference for cultivated species of the human gut microbiota.</title>
        <authorList>
            <person name="Zou Y."/>
            <person name="Xue W."/>
            <person name="Luo G."/>
        </authorList>
    </citation>
    <scope>NUCLEOTIDE SEQUENCE [LARGE SCALE GENOMIC DNA]</scope>
    <source>
        <strain evidence="11 12">AM28-23</strain>
        <strain evidence="10 13">AM29-25AC</strain>
    </source>
</reference>
<evidence type="ECO:0000259" key="8">
    <source>
        <dbReference type="Pfam" id="PF02687"/>
    </source>
</evidence>
<dbReference type="PANTHER" id="PTHR30572">
    <property type="entry name" value="MEMBRANE COMPONENT OF TRANSPORTER-RELATED"/>
    <property type="match status" value="1"/>
</dbReference>
<comment type="subcellular location">
    <subcellularLocation>
        <location evidence="1">Cell membrane</location>
        <topology evidence="1">Multi-pass membrane protein</topology>
    </subcellularLocation>
</comment>
<comment type="similarity">
    <text evidence="6">Belongs to the ABC-4 integral membrane protein family.</text>
</comment>
<feature type="transmembrane region" description="Helical" evidence="7">
    <location>
        <begin position="788"/>
        <end position="807"/>
    </location>
</feature>
<feature type="domain" description="MacB-like periplasmic core" evidence="9">
    <location>
        <begin position="432"/>
        <end position="659"/>
    </location>
</feature>
<feature type="transmembrane region" description="Helical" evidence="7">
    <location>
        <begin position="433"/>
        <end position="453"/>
    </location>
</feature>
<keyword evidence="3 7" id="KW-0812">Transmembrane</keyword>
<feature type="transmembrane region" description="Helical" evidence="7">
    <location>
        <begin position="332"/>
        <end position="351"/>
    </location>
</feature>
<feature type="domain" description="ABC3 transporter permease C-terminal" evidence="8">
    <location>
        <begin position="281"/>
        <end position="377"/>
    </location>
</feature>
<evidence type="ECO:0000256" key="3">
    <source>
        <dbReference type="ARBA" id="ARBA00022692"/>
    </source>
</evidence>
<dbReference type="InterPro" id="IPR050250">
    <property type="entry name" value="Macrolide_Exporter_MacB"/>
</dbReference>
<dbReference type="InterPro" id="IPR003838">
    <property type="entry name" value="ABC3_permease_C"/>
</dbReference>
<feature type="transmembrane region" description="Helical" evidence="7">
    <location>
        <begin position="690"/>
        <end position="710"/>
    </location>
</feature>
<dbReference type="PANTHER" id="PTHR30572:SF4">
    <property type="entry name" value="ABC TRANSPORTER PERMEASE YTRF"/>
    <property type="match status" value="1"/>
</dbReference>
<dbReference type="EMBL" id="QSJW01000012">
    <property type="protein sequence ID" value="RHE10206.1"/>
    <property type="molecule type" value="Genomic_DNA"/>
</dbReference>
<feature type="transmembrane region" description="Helical" evidence="7">
    <location>
        <begin position="274"/>
        <end position="302"/>
    </location>
</feature>
<sequence length="817" mass="92444">MLGKTHFQNQNLVLKMGFFVNLYRIEVGKMKGNNEKKVIGHLARQDLNSVRLKKFCGILTIILSTALIIVVTLYFVQTQRFSIQDAEGRYQATFMDVNSKVVNKMKAMKNVEMGETRTLGTLNQGTYKITIRTMTESLLKLGRYPELKGKLPEMEKEVVVTDSYLEEVQSKAKIGDSIEIDLGDGKESYVIAGILPMQSTADTHSIYVSDKLIERKMPGALYSIYFKINDTQGWNEAGIKSEIDKIAQQLDVPKDSIVYSSYYFSLISQKSIQYISVILGVSLVIAIISSIVIYSIFFVSVLERIGKYGQMRTLGMTKKQIRKIIKIEGNVLTLKGCFWGCVFGGIIAYFIQPKGWYLVNTILISGMASAFVYFVVMLSLYKPAKIASAASPIEALRYFADTEVNINRKHSYKKITLWRLALLSVQRNKKKTFLTILSLGICGIVLMASSSYLNSIDPYNMAKKSMPNGEIKIELGTYGPQSYTSKQYFDLQKNNILNQELLKKLEDMQAVESIKQYKGTVCDITLPNGDTDIFVVDGIQSGDITNLKKFLVDGEIDFKKMQQKNGIVVSEASEWETLWDWEVKIGDTINILDSEGVPVKYEVVGIVENGADYGGYNMVYMPLSNMEELRKDVLNLTYQLSIKTTSDTNVSKTEDMIRKMFQNEMPIQFTTIDDVAASYKQRIDAYRKPVYGLVIFVGIFGIVNLLNMLFSNMATRKREYGMLQCVGLTDKQLSSIVVKEGILYSVGSISISLIFGTIFGIILCNVFSSFSVFGKVIYHFPFKEMTVYFSILIIVQMIFAYIIINFYKRESLIDRIK</sequence>
<feature type="transmembrane region" description="Helical" evidence="7">
    <location>
        <begin position="55"/>
        <end position="76"/>
    </location>
</feature>
<dbReference type="Proteomes" id="UP000284644">
    <property type="component" value="Unassembled WGS sequence"/>
</dbReference>
<proteinExistence type="inferred from homology"/>
<evidence type="ECO:0000313" key="11">
    <source>
        <dbReference type="EMBL" id="RHE40487.1"/>
    </source>
</evidence>
<keyword evidence="4 7" id="KW-1133">Transmembrane helix</keyword>
<keyword evidence="2" id="KW-1003">Cell membrane</keyword>
<evidence type="ECO:0000256" key="2">
    <source>
        <dbReference type="ARBA" id="ARBA00022475"/>
    </source>
</evidence>
<feature type="domain" description="ABC3 transporter permease C-terminal" evidence="8">
    <location>
        <begin position="693"/>
        <end position="808"/>
    </location>
</feature>
<dbReference type="Pfam" id="PF02687">
    <property type="entry name" value="FtsX"/>
    <property type="match status" value="2"/>
</dbReference>
<evidence type="ECO:0000256" key="5">
    <source>
        <dbReference type="ARBA" id="ARBA00023136"/>
    </source>
</evidence>
<dbReference type="AlphaFoldDB" id="A0A414J7R1"/>
<evidence type="ECO:0000256" key="1">
    <source>
        <dbReference type="ARBA" id="ARBA00004651"/>
    </source>
</evidence>
<dbReference type="Proteomes" id="UP000283745">
    <property type="component" value="Unassembled WGS sequence"/>
</dbReference>
<evidence type="ECO:0000256" key="7">
    <source>
        <dbReference type="SAM" id="Phobius"/>
    </source>
</evidence>
<name>A0A414J7R1_9FIRM</name>
<dbReference type="GO" id="GO:0022857">
    <property type="term" value="F:transmembrane transporter activity"/>
    <property type="evidence" value="ECO:0007669"/>
    <property type="project" value="TreeGrafter"/>
</dbReference>